<dbReference type="AlphaFoldDB" id="A0A1I7F0U1"/>
<dbReference type="STRING" id="1224947.SAMN05216480_101514"/>
<evidence type="ECO:0000313" key="3">
    <source>
        <dbReference type="EMBL" id="SFU29791.1"/>
    </source>
</evidence>
<accession>A0A1I7F0U1</accession>
<dbReference type="GO" id="GO:0008168">
    <property type="term" value="F:methyltransferase activity"/>
    <property type="evidence" value="ECO:0007669"/>
    <property type="project" value="UniProtKB-KW"/>
</dbReference>
<reference evidence="3 4" key="1">
    <citation type="submission" date="2016-10" db="EMBL/GenBank/DDBJ databases">
        <authorList>
            <person name="de Groot N.N."/>
        </authorList>
    </citation>
    <scope>NUCLEOTIDE SEQUENCE [LARGE SCALE GENOMIC DNA]</scope>
    <source>
        <strain evidence="3 4">CGMCC 1.12333</strain>
    </source>
</reference>
<dbReference type="Gene3D" id="3.40.50.150">
    <property type="entry name" value="Vaccinia Virus protein VP39"/>
    <property type="match status" value="1"/>
</dbReference>
<keyword evidence="4" id="KW-1185">Reference proteome</keyword>
<evidence type="ECO:0000313" key="4">
    <source>
        <dbReference type="Proteomes" id="UP000199138"/>
    </source>
</evidence>
<gene>
    <name evidence="3" type="ORF">SAMN05216480_101514</name>
</gene>
<dbReference type="PANTHER" id="PTHR43861">
    <property type="entry name" value="TRANS-ACONITATE 2-METHYLTRANSFERASE-RELATED"/>
    <property type="match status" value="1"/>
</dbReference>
<dbReference type="InterPro" id="IPR041698">
    <property type="entry name" value="Methyltransf_25"/>
</dbReference>
<sequence length="200" mass="22453">MKEFWNERYAAEAFAYGETPNVYVEEKLSEIAEGGKVLFPAEGEGRNAVYAATKGFEVEAFDMSISGKEKALQLADKLGVKIRYELKNLKHITYPEAIFDGLILIYAHFPADIRKEGFHKLCKSLKPGGIVIFEAFAKDQLQYTSGGPKNEAMLFSEEEIPELFPDFTFKEIGTHIIDLEEGLYHIGKGSVVRFVGIKSE</sequence>
<keyword evidence="1 3" id="KW-0808">Transferase</keyword>
<name>A0A1I7F0U1_9FLAO</name>
<protein>
    <submittedName>
        <fullName evidence="3">Methyltransferase domain-containing protein</fullName>
    </submittedName>
</protein>
<dbReference type="SUPFAM" id="SSF53335">
    <property type="entry name" value="S-adenosyl-L-methionine-dependent methyltransferases"/>
    <property type="match status" value="1"/>
</dbReference>
<keyword evidence="3" id="KW-0489">Methyltransferase</keyword>
<evidence type="ECO:0000259" key="2">
    <source>
        <dbReference type="Pfam" id="PF13649"/>
    </source>
</evidence>
<dbReference type="Proteomes" id="UP000199138">
    <property type="component" value="Unassembled WGS sequence"/>
</dbReference>
<organism evidence="3 4">
    <name type="scientific">Pustulibacterium marinum</name>
    <dbReference type="NCBI Taxonomy" id="1224947"/>
    <lineage>
        <taxon>Bacteria</taxon>
        <taxon>Pseudomonadati</taxon>
        <taxon>Bacteroidota</taxon>
        <taxon>Flavobacteriia</taxon>
        <taxon>Flavobacteriales</taxon>
        <taxon>Flavobacteriaceae</taxon>
        <taxon>Pustulibacterium</taxon>
    </lineage>
</organism>
<dbReference type="GO" id="GO:0032259">
    <property type="term" value="P:methylation"/>
    <property type="evidence" value="ECO:0007669"/>
    <property type="project" value="UniProtKB-KW"/>
</dbReference>
<dbReference type="EMBL" id="FPBK01000001">
    <property type="protein sequence ID" value="SFU29791.1"/>
    <property type="molecule type" value="Genomic_DNA"/>
</dbReference>
<dbReference type="InterPro" id="IPR029063">
    <property type="entry name" value="SAM-dependent_MTases_sf"/>
</dbReference>
<proteinExistence type="predicted"/>
<dbReference type="RefSeq" id="WP_093022596.1">
    <property type="nucleotide sequence ID" value="NZ_FPBK01000001.1"/>
</dbReference>
<dbReference type="Pfam" id="PF13649">
    <property type="entry name" value="Methyltransf_25"/>
    <property type="match status" value="1"/>
</dbReference>
<dbReference type="OrthoDB" id="9804312at2"/>
<dbReference type="PANTHER" id="PTHR43861:SF3">
    <property type="entry name" value="PUTATIVE (AFU_ORTHOLOGUE AFUA_2G14390)-RELATED"/>
    <property type="match status" value="1"/>
</dbReference>
<evidence type="ECO:0000256" key="1">
    <source>
        <dbReference type="ARBA" id="ARBA00022679"/>
    </source>
</evidence>
<feature type="domain" description="Methyltransferase" evidence="2">
    <location>
        <begin position="41"/>
        <end position="129"/>
    </location>
</feature>